<evidence type="ECO:0000256" key="3">
    <source>
        <dbReference type="PIRSR" id="PIRSR600888-1"/>
    </source>
</evidence>
<dbReference type="GO" id="GO:0019305">
    <property type="term" value="P:dTDP-rhamnose biosynthetic process"/>
    <property type="evidence" value="ECO:0007669"/>
    <property type="project" value="UniProtKB-UniPathway"/>
</dbReference>
<dbReference type="Gene3D" id="3.90.25.10">
    <property type="entry name" value="UDP-galactose 4-epimerase, domain 1"/>
    <property type="match status" value="1"/>
</dbReference>
<evidence type="ECO:0000256" key="2">
    <source>
        <dbReference type="ARBA" id="ARBA00010944"/>
    </source>
</evidence>
<dbReference type="GO" id="GO:0008830">
    <property type="term" value="F:dTDP-4-dehydrorhamnose 3,5-epimerase activity"/>
    <property type="evidence" value="ECO:0007669"/>
    <property type="project" value="InterPro"/>
</dbReference>
<reference evidence="7 8" key="1">
    <citation type="submission" date="2019-03" db="EMBL/GenBank/DDBJ databases">
        <title>Glutamicibacter sp. LJH19 genome.</title>
        <authorList>
            <person name="Sinai Borker S."/>
            <person name="Kumar R."/>
        </authorList>
    </citation>
    <scope>NUCLEOTIDE SEQUENCE [LARGE SCALE GENOMIC DNA]</scope>
    <source>
        <strain evidence="7 8">LJH19</strain>
    </source>
</reference>
<evidence type="ECO:0000256" key="1">
    <source>
        <dbReference type="ARBA" id="ARBA00010154"/>
    </source>
</evidence>
<dbReference type="Pfam" id="PF04321">
    <property type="entry name" value="RmlD_sub_bind"/>
    <property type="match status" value="1"/>
</dbReference>
<dbReference type="PANTHER" id="PTHR10491:SF4">
    <property type="entry name" value="METHIONINE ADENOSYLTRANSFERASE 2 SUBUNIT BETA"/>
    <property type="match status" value="1"/>
</dbReference>
<evidence type="ECO:0000259" key="6">
    <source>
        <dbReference type="Pfam" id="PF04321"/>
    </source>
</evidence>
<keyword evidence="5" id="KW-0521">NADP</keyword>
<dbReference type="InterPro" id="IPR029903">
    <property type="entry name" value="RmlD-like-bd"/>
</dbReference>
<evidence type="ECO:0000313" key="7">
    <source>
        <dbReference type="EMBL" id="TFH57479.1"/>
    </source>
</evidence>
<dbReference type="CDD" id="cd05254">
    <property type="entry name" value="dTDP_HR_like_SDR_e"/>
    <property type="match status" value="1"/>
</dbReference>
<feature type="domain" description="RmlD-like substrate binding" evidence="6">
    <location>
        <begin position="189"/>
        <end position="464"/>
    </location>
</feature>
<dbReference type="InterPro" id="IPR000888">
    <property type="entry name" value="RmlC-like"/>
</dbReference>
<dbReference type="InterPro" id="IPR005913">
    <property type="entry name" value="dTDP_dehydrorham_reduct"/>
</dbReference>
<dbReference type="InterPro" id="IPR014710">
    <property type="entry name" value="RmlC-like_jellyroll"/>
</dbReference>
<comment type="similarity">
    <text evidence="1">Belongs to the dTDP-4-dehydrorhamnose 3,5-epimerase family.</text>
</comment>
<name>A0A4Y8U150_9MICC</name>
<comment type="caution">
    <text evidence="7">The sequence shown here is derived from an EMBL/GenBank/DDBJ whole genome shotgun (WGS) entry which is preliminary data.</text>
</comment>
<dbReference type="AlphaFoldDB" id="A0A4Y8U150"/>
<dbReference type="PANTHER" id="PTHR10491">
    <property type="entry name" value="DTDP-4-DEHYDRORHAMNOSE REDUCTASE"/>
    <property type="match status" value="1"/>
</dbReference>
<dbReference type="RefSeq" id="WP_134780397.1">
    <property type="nucleotide sequence ID" value="NZ_SPDS01000001.1"/>
</dbReference>
<dbReference type="Gene3D" id="2.60.120.10">
    <property type="entry name" value="Jelly Rolls"/>
    <property type="match status" value="1"/>
</dbReference>
<dbReference type="GO" id="GO:0008831">
    <property type="term" value="F:dTDP-4-dehydrorhamnose reductase activity"/>
    <property type="evidence" value="ECO:0007669"/>
    <property type="project" value="UniProtKB-EC"/>
</dbReference>
<comment type="pathway">
    <text evidence="5">Carbohydrate biosynthesis; dTDP-L-rhamnose biosynthesis.</text>
</comment>
<comment type="similarity">
    <text evidence="2 5">Belongs to the dTDP-4-dehydrorhamnose reductase family.</text>
</comment>
<dbReference type="Proteomes" id="UP000297638">
    <property type="component" value="Unassembled WGS sequence"/>
</dbReference>
<dbReference type="InterPro" id="IPR011051">
    <property type="entry name" value="RmlC_Cupin_sf"/>
</dbReference>
<accession>A0A4Y8U150</accession>
<comment type="function">
    <text evidence="5">Catalyzes the reduction of dTDP-6-deoxy-L-lyxo-4-hexulose to yield dTDP-L-rhamnose.</text>
</comment>
<dbReference type="EC" id="1.1.1.133" evidence="5"/>
<evidence type="ECO:0000313" key="8">
    <source>
        <dbReference type="Proteomes" id="UP000297638"/>
    </source>
</evidence>
<keyword evidence="5 7" id="KW-0560">Oxidoreductase</keyword>
<dbReference type="InterPro" id="IPR036291">
    <property type="entry name" value="NAD(P)-bd_dom_sf"/>
</dbReference>
<gene>
    <name evidence="7" type="primary">rfbD</name>
    <name evidence="7" type="ORF">EXY26_11025</name>
</gene>
<dbReference type="UniPathway" id="UPA00124"/>
<dbReference type="SUPFAM" id="SSF51182">
    <property type="entry name" value="RmlC-like cupins"/>
    <property type="match status" value="1"/>
</dbReference>
<organism evidence="7 8">
    <name type="scientific">Glutamicibacter arilaitensis</name>
    <dbReference type="NCBI Taxonomy" id="256701"/>
    <lineage>
        <taxon>Bacteria</taxon>
        <taxon>Bacillati</taxon>
        <taxon>Actinomycetota</taxon>
        <taxon>Actinomycetes</taxon>
        <taxon>Micrococcales</taxon>
        <taxon>Micrococcaceae</taxon>
        <taxon>Glutamicibacter</taxon>
    </lineage>
</organism>
<dbReference type="NCBIfam" id="TIGR01214">
    <property type="entry name" value="rmlD"/>
    <property type="match status" value="1"/>
</dbReference>
<dbReference type="Gene3D" id="3.40.50.720">
    <property type="entry name" value="NAD(P)-binding Rossmann-like Domain"/>
    <property type="match status" value="1"/>
</dbReference>
<feature type="active site" description="Proton donor" evidence="3">
    <location>
        <position position="132"/>
    </location>
</feature>
<protein>
    <recommendedName>
        <fullName evidence="5">dTDP-4-dehydrorhamnose reductase</fullName>
        <ecNumber evidence="5">1.1.1.133</ecNumber>
    </recommendedName>
</protein>
<sequence>MDGVAQLRVEDSPIPGLKVVSLPVHRDERGWFKENWQREKMVAAGLPDFRPVQNNVSFNAERGTTRGLHAEPWDKYISVLSGEIFGAWVDLRPGHGFGRLFTTQVGEGQAVFVPRGVANAFQTLASNTVYSYLVTEHWTESARAEYSYINLADPQLQIPWPISLDAAIVSQADKEHPMLAQAKPVLPKKIAVLGANGQLGRAFAQLAQDDGRIALYNRSQADLQSPGFAASLDLSNCSHVVNAAAMTAVDRAQTPLGRAEAWQVNAVAVRELAARCAELGVPLVHVSTDYVFDGEQCEVDERHPIAPLGVYGQSKAAGEQAVLTHVRNYVVRTSWVIGQGNNFVSTMRRLAEQGIAPRVVDDQVGRLTFASELARGIMHLLDTGSAPGIYHLQGGGEPASWYQVAREVFALCGHDPDAVQPVSTREYALDRPHLAPRPVNSTLDTAKLQATGFAPKPLSDLLDQFLGQNRVTS</sequence>
<feature type="site" description="Participates in a stacking interaction with the thymidine ring of dTDP-4-oxo-6-deoxyglucose" evidence="4">
    <location>
        <position position="138"/>
    </location>
</feature>
<dbReference type="SUPFAM" id="SSF51735">
    <property type="entry name" value="NAD(P)-binding Rossmann-fold domains"/>
    <property type="match status" value="1"/>
</dbReference>
<evidence type="ECO:0000256" key="4">
    <source>
        <dbReference type="PIRSR" id="PIRSR600888-3"/>
    </source>
</evidence>
<feature type="active site" description="Proton acceptor" evidence="3">
    <location>
        <position position="69"/>
    </location>
</feature>
<dbReference type="Pfam" id="PF00908">
    <property type="entry name" value="dTDP_sugar_isom"/>
    <property type="match status" value="1"/>
</dbReference>
<evidence type="ECO:0000256" key="5">
    <source>
        <dbReference type="RuleBase" id="RU364082"/>
    </source>
</evidence>
<proteinExistence type="inferred from homology"/>
<dbReference type="EMBL" id="SPDS01000001">
    <property type="protein sequence ID" value="TFH57479.1"/>
    <property type="molecule type" value="Genomic_DNA"/>
</dbReference>